<dbReference type="InterPro" id="IPR019480">
    <property type="entry name" value="Dihydroorotate_DH_Fe-S-bd"/>
</dbReference>
<dbReference type="Pfam" id="PF10418">
    <property type="entry name" value="DHODB_Fe-S_bind"/>
    <property type="match status" value="1"/>
</dbReference>
<comment type="cofactor">
    <cofactor evidence="1">
        <name>[2Fe-2S] cluster</name>
        <dbReference type="ChEBI" id="CHEBI:190135"/>
    </cofactor>
    <text evidence="1">Binds 1 [2Fe-2S] cluster per subunit.</text>
</comment>
<dbReference type="AlphaFoldDB" id="A0A7V3UZX5"/>
<dbReference type="InterPro" id="IPR017927">
    <property type="entry name" value="FAD-bd_FR_type"/>
</dbReference>
<dbReference type="PANTHER" id="PTHR43513">
    <property type="entry name" value="DIHYDROOROTATE DEHYDROGENASE B (NAD(+)), ELECTRON TRANSFER SUBUNIT"/>
    <property type="match status" value="1"/>
</dbReference>
<dbReference type="PIRSF" id="PIRSF006816">
    <property type="entry name" value="Cyc3_hyd_g"/>
    <property type="match status" value="1"/>
</dbReference>
<dbReference type="Pfam" id="PF00175">
    <property type="entry name" value="NAD_binding_1"/>
    <property type="match status" value="1"/>
</dbReference>
<feature type="binding site" evidence="1">
    <location>
        <position position="258"/>
    </location>
    <ligand>
        <name>[2Fe-2S] cluster</name>
        <dbReference type="ChEBI" id="CHEBI:190135"/>
    </ligand>
</feature>
<dbReference type="InterPro" id="IPR050353">
    <property type="entry name" value="PyrK_electron_transfer"/>
</dbReference>
<feature type="domain" description="FAD-binding FR-type" evidence="2">
    <location>
        <begin position="10"/>
        <end position="111"/>
    </location>
</feature>
<keyword evidence="1" id="KW-0411">Iron-sulfur</keyword>
<protein>
    <submittedName>
        <fullName evidence="3">Heterodisulfide reductase subunit F</fullName>
    </submittedName>
</protein>
<dbReference type="PANTHER" id="PTHR43513:SF1">
    <property type="entry name" value="ANAEROBIC SULFITE REDUCTASE SUBUNIT B"/>
    <property type="match status" value="1"/>
</dbReference>
<keyword evidence="1" id="KW-0001">2Fe-2S</keyword>
<dbReference type="PROSITE" id="PS51384">
    <property type="entry name" value="FAD_FR"/>
    <property type="match status" value="1"/>
</dbReference>
<dbReference type="InterPro" id="IPR039261">
    <property type="entry name" value="FNR_nucleotide-bd"/>
</dbReference>
<dbReference type="PRINTS" id="PR00406">
    <property type="entry name" value="CYTB5RDTASE"/>
</dbReference>
<dbReference type="SUPFAM" id="SSF52343">
    <property type="entry name" value="Ferredoxin reductase-like, C-terminal NADP-linked domain"/>
    <property type="match status" value="1"/>
</dbReference>
<dbReference type="CDD" id="cd06221">
    <property type="entry name" value="sulfite_reductase_like"/>
    <property type="match status" value="1"/>
</dbReference>
<feature type="binding site" evidence="1">
    <location>
        <position position="266"/>
    </location>
    <ligand>
        <name>[2Fe-2S] cluster</name>
        <dbReference type="ChEBI" id="CHEBI:190135"/>
    </ligand>
</feature>
<feature type="binding site" evidence="1">
    <location>
        <position position="250"/>
    </location>
    <ligand>
        <name>[2Fe-2S] cluster</name>
        <dbReference type="ChEBI" id="CHEBI:190135"/>
    </ligand>
</feature>
<dbReference type="GO" id="GO:0016491">
    <property type="term" value="F:oxidoreductase activity"/>
    <property type="evidence" value="ECO:0007669"/>
    <property type="project" value="InterPro"/>
</dbReference>
<name>A0A7V3UZX5_UNCW3</name>
<evidence type="ECO:0000313" key="3">
    <source>
        <dbReference type="EMBL" id="HGD13112.1"/>
    </source>
</evidence>
<dbReference type="InterPro" id="IPR001433">
    <property type="entry name" value="OxRdtase_FAD/NAD-bd"/>
</dbReference>
<keyword evidence="1" id="KW-0479">Metal-binding</keyword>
<organism evidence="3">
    <name type="scientific">candidate division WOR-3 bacterium</name>
    <dbReference type="NCBI Taxonomy" id="2052148"/>
    <lineage>
        <taxon>Bacteria</taxon>
        <taxon>Bacteria division WOR-3</taxon>
    </lineage>
</organism>
<accession>A0A7V3UZX5</accession>
<dbReference type="GO" id="GO:0050660">
    <property type="term" value="F:flavin adenine dinucleotide binding"/>
    <property type="evidence" value="ECO:0007669"/>
    <property type="project" value="InterPro"/>
</dbReference>
<evidence type="ECO:0000256" key="1">
    <source>
        <dbReference type="PIRSR" id="PIRSR006816-2"/>
    </source>
</evidence>
<dbReference type="GO" id="GO:0046872">
    <property type="term" value="F:metal ion binding"/>
    <property type="evidence" value="ECO:0007669"/>
    <property type="project" value="UniProtKB-KW"/>
</dbReference>
<feature type="binding site" evidence="1">
    <location>
        <position position="255"/>
    </location>
    <ligand>
        <name>[2Fe-2S] cluster</name>
        <dbReference type="ChEBI" id="CHEBI:190135"/>
    </ligand>
</feature>
<dbReference type="InterPro" id="IPR017938">
    <property type="entry name" value="Riboflavin_synthase-like_b-brl"/>
</dbReference>
<dbReference type="GO" id="GO:0006221">
    <property type="term" value="P:pyrimidine nucleotide biosynthetic process"/>
    <property type="evidence" value="ECO:0007669"/>
    <property type="project" value="InterPro"/>
</dbReference>
<sequence length="284" mass="31691">MSNVSRQNPYKPVMMRIEQVIIENDARDLKTFDLSFVNEYERAQFKFIPGQFAFLSIAGVGEAPFGIASAPHEPLIKFTVKRVGVFTTALHELEPGVVIGMRGPWGNSYPFGLMENKDVVIVSGGFSFTTLRATICHLLHPENRSRYRRITVIYGARSPGELLYKKELQGWEKDPNLNLVICVDRLNGADWPAREGLVPNVLKEVAPDSNNAIALVCGPPIMLKYTQPVLKDLGFKPDQIFLSLENRMKCGIGKCGHCSIGPKYVCLDGPVFCYAQLLDLPPDY</sequence>
<proteinExistence type="predicted"/>
<reference evidence="3" key="1">
    <citation type="journal article" date="2020" name="mSystems">
        <title>Genome- and Community-Level Interaction Insights into Carbon Utilization and Element Cycling Functions of Hydrothermarchaeota in Hydrothermal Sediment.</title>
        <authorList>
            <person name="Zhou Z."/>
            <person name="Liu Y."/>
            <person name="Xu W."/>
            <person name="Pan J."/>
            <person name="Luo Z.H."/>
            <person name="Li M."/>
        </authorList>
    </citation>
    <scope>NUCLEOTIDE SEQUENCE [LARGE SCALE GENOMIC DNA]</scope>
    <source>
        <strain evidence="3">SpSt-914</strain>
    </source>
</reference>
<dbReference type="GO" id="GO:0051537">
    <property type="term" value="F:2 iron, 2 sulfur cluster binding"/>
    <property type="evidence" value="ECO:0007669"/>
    <property type="project" value="UniProtKB-KW"/>
</dbReference>
<evidence type="ECO:0000259" key="2">
    <source>
        <dbReference type="PROSITE" id="PS51384"/>
    </source>
</evidence>
<dbReference type="InterPro" id="IPR012165">
    <property type="entry name" value="Cyt_c3_hydrogenase_gsu"/>
</dbReference>
<gene>
    <name evidence="3" type="ORF">ENX16_03435</name>
</gene>
<dbReference type="Gene3D" id="2.40.30.10">
    <property type="entry name" value="Translation factors"/>
    <property type="match status" value="1"/>
</dbReference>
<dbReference type="SUPFAM" id="SSF63380">
    <property type="entry name" value="Riboflavin synthase domain-like"/>
    <property type="match status" value="1"/>
</dbReference>
<dbReference type="Gene3D" id="3.40.50.80">
    <property type="entry name" value="Nucleotide-binding domain of ferredoxin-NADP reductase (FNR) module"/>
    <property type="match status" value="1"/>
</dbReference>
<keyword evidence="1" id="KW-0408">Iron</keyword>
<comment type="caution">
    <text evidence="3">The sequence shown here is derived from an EMBL/GenBank/DDBJ whole genome shotgun (WGS) entry which is preliminary data.</text>
</comment>
<dbReference type="EMBL" id="DTMZ01000075">
    <property type="protein sequence ID" value="HGD13112.1"/>
    <property type="molecule type" value="Genomic_DNA"/>
</dbReference>